<proteinExistence type="predicted"/>
<dbReference type="EMBL" id="NBIV01000095">
    <property type="protein sequence ID" value="PXF44297.1"/>
    <property type="molecule type" value="Genomic_DNA"/>
</dbReference>
<dbReference type="AlphaFoldDB" id="A0A2V3IRG0"/>
<gene>
    <name evidence="1" type="ORF">BWQ96_05924</name>
</gene>
<keyword evidence="2" id="KW-1185">Reference proteome</keyword>
<evidence type="ECO:0000313" key="1">
    <source>
        <dbReference type="EMBL" id="PXF44297.1"/>
    </source>
</evidence>
<dbReference type="Proteomes" id="UP000247409">
    <property type="component" value="Unassembled WGS sequence"/>
</dbReference>
<accession>A0A2V3IRG0</accession>
<evidence type="ECO:0000313" key="2">
    <source>
        <dbReference type="Proteomes" id="UP000247409"/>
    </source>
</evidence>
<comment type="caution">
    <text evidence="1">The sequence shown here is derived from an EMBL/GenBank/DDBJ whole genome shotgun (WGS) entry which is preliminary data.</text>
</comment>
<organism evidence="1 2">
    <name type="scientific">Gracilariopsis chorda</name>
    <dbReference type="NCBI Taxonomy" id="448386"/>
    <lineage>
        <taxon>Eukaryota</taxon>
        <taxon>Rhodophyta</taxon>
        <taxon>Florideophyceae</taxon>
        <taxon>Rhodymeniophycidae</taxon>
        <taxon>Gracilariales</taxon>
        <taxon>Gracilariaceae</taxon>
        <taxon>Gracilariopsis</taxon>
    </lineage>
</organism>
<name>A0A2V3IRG0_9FLOR</name>
<reference evidence="1 2" key="1">
    <citation type="journal article" date="2018" name="Mol. Biol. Evol.">
        <title>Analysis of the draft genome of the red seaweed Gracilariopsis chorda provides insights into genome size evolution in Rhodophyta.</title>
        <authorList>
            <person name="Lee J."/>
            <person name="Yang E.C."/>
            <person name="Graf L."/>
            <person name="Yang J.H."/>
            <person name="Qiu H."/>
            <person name="Zel Zion U."/>
            <person name="Chan C.X."/>
            <person name="Stephens T.G."/>
            <person name="Weber A.P.M."/>
            <person name="Boo G.H."/>
            <person name="Boo S.M."/>
            <person name="Kim K.M."/>
            <person name="Shin Y."/>
            <person name="Jung M."/>
            <person name="Lee S.J."/>
            <person name="Yim H.S."/>
            <person name="Lee J.H."/>
            <person name="Bhattacharya D."/>
            <person name="Yoon H.S."/>
        </authorList>
    </citation>
    <scope>NUCLEOTIDE SEQUENCE [LARGE SCALE GENOMIC DNA]</scope>
    <source>
        <strain evidence="1 2">SKKU-2015</strain>
        <tissue evidence="1">Whole body</tissue>
    </source>
</reference>
<protein>
    <submittedName>
        <fullName evidence="1">Uncharacterized protein</fullName>
    </submittedName>
</protein>
<sequence>MDRQRSLNPEDTLYNCLSHFMSANAIFPPLNDSDIDVFDIVNIRATGPRGNMLEFTDVSLCDVLSPGERHELKDRIKNGEPFVNEKRLSAISNWSVDAKVAVEHILGSHGSSFAAAQGKFVDLAVVDEAKKSAGRGITRLIQQKVHKYFASLITETSLDSHIRERFLIGVITGVITGKLEAITERTSSAQMAANTTVNAANASLAGTATTVRRVGLYGRGVIGVKMVCFLVQCDVKTERYRISKAIPVIRGDEERFRISRRFLNGGRGLRNLLWISRRGSYLFAACHVTDANDQILDNETRVTFKRLTTECGTMPS</sequence>